<evidence type="ECO:0000313" key="3">
    <source>
        <dbReference type="Proteomes" id="UP000247409"/>
    </source>
</evidence>
<protein>
    <submittedName>
        <fullName evidence="2">Uncharacterized protein</fullName>
    </submittedName>
</protein>
<reference evidence="2 3" key="1">
    <citation type="journal article" date="2018" name="Mol. Biol. Evol.">
        <title>Analysis of the draft genome of the red seaweed Gracilariopsis chorda provides insights into genome size evolution in Rhodophyta.</title>
        <authorList>
            <person name="Lee J."/>
            <person name="Yang E.C."/>
            <person name="Graf L."/>
            <person name="Yang J.H."/>
            <person name="Qiu H."/>
            <person name="Zel Zion U."/>
            <person name="Chan C.X."/>
            <person name="Stephens T.G."/>
            <person name="Weber A.P.M."/>
            <person name="Boo G.H."/>
            <person name="Boo S.M."/>
            <person name="Kim K.M."/>
            <person name="Shin Y."/>
            <person name="Jung M."/>
            <person name="Lee S.J."/>
            <person name="Yim H.S."/>
            <person name="Lee J.H."/>
            <person name="Bhattacharya D."/>
            <person name="Yoon H.S."/>
        </authorList>
    </citation>
    <scope>NUCLEOTIDE SEQUENCE [LARGE SCALE GENOMIC DNA]</scope>
    <source>
        <strain evidence="2 3">SKKU-2015</strain>
        <tissue evidence="2">Whole body</tissue>
    </source>
</reference>
<keyword evidence="1" id="KW-0732">Signal</keyword>
<evidence type="ECO:0000256" key="1">
    <source>
        <dbReference type="SAM" id="SignalP"/>
    </source>
</evidence>
<feature type="chain" id="PRO_5015852485" evidence="1">
    <location>
        <begin position="26"/>
        <end position="222"/>
    </location>
</feature>
<dbReference type="Proteomes" id="UP000247409">
    <property type="component" value="Unassembled WGS sequence"/>
</dbReference>
<feature type="signal peptide" evidence="1">
    <location>
        <begin position="1"/>
        <end position="25"/>
    </location>
</feature>
<name>A0A2V3IRN1_9FLOR</name>
<dbReference type="EMBL" id="NBIV01000082">
    <property type="protein sequence ID" value="PXF44759.1"/>
    <property type="molecule type" value="Genomic_DNA"/>
</dbReference>
<keyword evidence="3" id="KW-1185">Reference proteome</keyword>
<sequence length="222" mass="24476">MVPTTALFTYVRLVLFVLLVTRAAGSPSESEDCVTVQAAQPLQSTPPQLKLQEELLVFICFDVRSNGSISVFEAKSGLKTGKVQCTNKLIFNYVNGARSNKTVANIRFARECNTLLCAIVAASGSTVYISVALPPTVMVTSSTVFEFARTDLSFDATSMVSQYAVRVLDLFTSGVFDDLTVRRALFLFSTQSSCEIQENLLLRIPFRRSHEDLNLQIRPVTN</sequence>
<organism evidence="2 3">
    <name type="scientific">Gracilariopsis chorda</name>
    <dbReference type="NCBI Taxonomy" id="448386"/>
    <lineage>
        <taxon>Eukaryota</taxon>
        <taxon>Rhodophyta</taxon>
        <taxon>Florideophyceae</taxon>
        <taxon>Rhodymeniophycidae</taxon>
        <taxon>Gracilariales</taxon>
        <taxon>Gracilariaceae</taxon>
        <taxon>Gracilariopsis</taxon>
    </lineage>
</organism>
<proteinExistence type="predicted"/>
<comment type="caution">
    <text evidence="2">The sequence shown here is derived from an EMBL/GenBank/DDBJ whole genome shotgun (WGS) entry which is preliminary data.</text>
</comment>
<gene>
    <name evidence="2" type="ORF">BWQ96_05518</name>
</gene>
<dbReference type="AlphaFoldDB" id="A0A2V3IRN1"/>
<evidence type="ECO:0000313" key="2">
    <source>
        <dbReference type="EMBL" id="PXF44759.1"/>
    </source>
</evidence>
<accession>A0A2V3IRN1</accession>